<dbReference type="InterPro" id="IPR051478">
    <property type="entry name" value="Beta-lactamase-like_AB/R"/>
</dbReference>
<dbReference type="AlphaFoldDB" id="A0AA47NX07"/>
<evidence type="ECO:0000313" key="5">
    <source>
        <dbReference type="Proteomes" id="UP001174136"/>
    </source>
</evidence>
<comment type="similarity">
    <text evidence="1">Belongs to the beta-lactamase family.</text>
</comment>
<accession>A0AA47NX07</accession>
<dbReference type="InterPro" id="IPR001466">
    <property type="entry name" value="Beta-lactam-related"/>
</dbReference>
<reference evidence="4" key="1">
    <citation type="journal article" date="2023" name="Front. Mar. Sci.">
        <title>A new Merluccius polli reference genome to investigate the effects of global change in West African waters.</title>
        <authorList>
            <person name="Mateo J.L."/>
            <person name="Blanco-Fernandez C."/>
            <person name="Garcia-Vazquez E."/>
            <person name="Machado-Schiaffino G."/>
        </authorList>
    </citation>
    <scope>NUCLEOTIDE SEQUENCE</scope>
    <source>
        <strain evidence="4">C29</strain>
        <tissue evidence="4">Fin</tissue>
    </source>
</reference>
<sequence length="609" mass="68001">MGRMGSKVLRAAPVDGVPPQSPPAMAAPVAAVKLEDRTKQKKMKGKWIQLGLVFFLLLSLVMTGCFLWQYQLPKLLPDEGTGRNAKAEQMCPRFPEPRALEHPIPILKEALEKVDLLLRQSINPVGLPSLSAIVIFNDTVLWTGNFGKRNRTDPLSGPPNEYTIYRIASLSKIFPTLMLYKLWEDGRVGSLDDPLEKYVENFTIKNPLGKTRDSELKYITDGLIFLDSGEVPIRSSSVTLRRMASQLSGLPRRLRATNLLWKGKTQSALNLLQDDVLVADPGTKCHYSNLAFSLLAHIMAERVVGVDYQRWIMDNILDRLGMEDTGFDLTPGVQAQLAVGVYSSGQPAPLYDLGWYRPSGQMFSTAADLAKLAMMLLGAYNRKLLEPDTLKILLTPLFRCEKDYFANRTGTPWEVNEQLGYEVVRKDGDLDGYSATFSLVPRLKLGLVVLMAGGRPQGHDVVAKTYSLIVPALEKAFHEARKVLSAPPNPEAYVGFFTYGNITFYEIKAGSDGVLSMQQFGPQIEELIPERYRTIKLNYLVERVFKVVFEKEYPCVLRVSTASVSLEAQDGQLFNFYTLDKRGLSPGFDAPGLNTYNVVRIARRPSFSS</sequence>
<feature type="domain" description="Beta-lactamase-related" evidence="3">
    <location>
        <begin position="126"/>
        <end position="463"/>
    </location>
</feature>
<keyword evidence="2" id="KW-1133">Transmembrane helix</keyword>
<evidence type="ECO:0000313" key="4">
    <source>
        <dbReference type="EMBL" id="KAK0140405.1"/>
    </source>
</evidence>
<dbReference type="EMBL" id="JAOPHQ010004139">
    <property type="protein sequence ID" value="KAK0140405.1"/>
    <property type="molecule type" value="Genomic_DNA"/>
</dbReference>
<gene>
    <name evidence="4" type="primary">LACTBL1_2</name>
    <name evidence="4" type="ORF">N1851_022628</name>
</gene>
<name>A0AA47NX07_MERPO</name>
<dbReference type="PANTHER" id="PTHR22935:SF95">
    <property type="entry name" value="BETA-LACTAMASE-LIKE 1-RELATED"/>
    <property type="match status" value="1"/>
</dbReference>
<evidence type="ECO:0000259" key="3">
    <source>
        <dbReference type="Pfam" id="PF00144"/>
    </source>
</evidence>
<dbReference type="InterPro" id="IPR012338">
    <property type="entry name" value="Beta-lactam/transpept-like"/>
</dbReference>
<protein>
    <submittedName>
        <fullName evidence="4">Beta-lactamase-like 1</fullName>
    </submittedName>
</protein>
<proteinExistence type="inferred from homology"/>
<evidence type="ECO:0000256" key="1">
    <source>
        <dbReference type="ARBA" id="ARBA00038473"/>
    </source>
</evidence>
<evidence type="ECO:0000256" key="2">
    <source>
        <dbReference type="SAM" id="Phobius"/>
    </source>
</evidence>
<organism evidence="4 5">
    <name type="scientific">Merluccius polli</name>
    <name type="common">Benguela hake</name>
    <name type="synonym">Merluccius cadenati</name>
    <dbReference type="NCBI Taxonomy" id="89951"/>
    <lineage>
        <taxon>Eukaryota</taxon>
        <taxon>Metazoa</taxon>
        <taxon>Chordata</taxon>
        <taxon>Craniata</taxon>
        <taxon>Vertebrata</taxon>
        <taxon>Euteleostomi</taxon>
        <taxon>Actinopterygii</taxon>
        <taxon>Neopterygii</taxon>
        <taxon>Teleostei</taxon>
        <taxon>Neoteleostei</taxon>
        <taxon>Acanthomorphata</taxon>
        <taxon>Zeiogadaria</taxon>
        <taxon>Gadariae</taxon>
        <taxon>Gadiformes</taxon>
        <taxon>Gadoidei</taxon>
        <taxon>Merlucciidae</taxon>
        <taxon>Merluccius</taxon>
    </lineage>
</organism>
<keyword evidence="2" id="KW-0812">Transmembrane</keyword>
<comment type="caution">
    <text evidence="4">The sequence shown here is derived from an EMBL/GenBank/DDBJ whole genome shotgun (WGS) entry which is preliminary data.</text>
</comment>
<dbReference type="SUPFAM" id="SSF56601">
    <property type="entry name" value="beta-lactamase/transpeptidase-like"/>
    <property type="match status" value="1"/>
</dbReference>
<dbReference type="Gene3D" id="3.40.710.10">
    <property type="entry name" value="DD-peptidase/beta-lactamase superfamily"/>
    <property type="match status" value="1"/>
</dbReference>
<keyword evidence="2" id="KW-0472">Membrane</keyword>
<dbReference type="PANTHER" id="PTHR22935">
    <property type="entry name" value="PENICILLIN-BINDING PROTEIN"/>
    <property type="match status" value="1"/>
</dbReference>
<feature type="transmembrane region" description="Helical" evidence="2">
    <location>
        <begin position="47"/>
        <end position="70"/>
    </location>
</feature>
<keyword evidence="5" id="KW-1185">Reference proteome</keyword>
<dbReference type="Pfam" id="PF00144">
    <property type="entry name" value="Beta-lactamase"/>
    <property type="match status" value="1"/>
</dbReference>
<dbReference type="Proteomes" id="UP001174136">
    <property type="component" value="Unassembled WGS sequence"/>
</dbReference>